<dbReference type="RefSeq" id="XP_002421717.1">
    <property type="nucleotide sequence ID" value="XM_002421672.1"/>
</dbReference>
<protein>
    <submittedName>
        <fullName evidence="3">Transposase, putative</fullName>
    </submittedName>
</protein>
<name>B9WKV6_CANDC</name>
<evidence type="ECO:0000259" key="1">
    <source>
        <dbReference type="Pfam" id="PF03184"/>
    </source>
</evidence>
<dbReference type="OrthoDB" id="5002738at2759"/>
<evidence type="ECO:0000313" key="3">
    <source>
        <dbReference type="EMBL" id="CAX39656.1"/>
    </source>
</evidence>
<dbReference type="AlphaFoldDB" id="B9WKV6"/>
<keyword evidence="4" id="KW-1185">Reference proteome</keyword>
<accession>B9WKV6</accession>
<dbReference type="EMBL" id="FM992695">
    <property type="protein sequence ID" value="CAX39656.1"/>
    <property type="molecule type" value="Genomic_DNA"/>
</dbReference>
<reference evidence="3 4" key="1">
    <citation type="journal article" date="2009" name="Genome Res.">
        <title>Comparative genomics of the fungal pathogens Candida dubliniensis and Candida albicans.</title>
        <authorList>
            <person name="Jackson A.P."/>
            <person name="Gamble J.A."/>
            <person name="Yeomans T."/>
            <person name="Moran G.P."/>
            <person name="Saunders D."/>
            <person name="Harris D."/>
            <person name="Aslett M."/>
            <person name="Barrell J.F."/>
            <person name="Butler G."/>
            <person name="Citiulo F."/>
            <person name="Coleman D.C."/>
            <person name="de Groot P.W.J."/>
            <person name="Goodwin T.J."/>
            <person name="Quail M.A."/>
            <person name="McQuillan J."/>
            <person name="Munro C.A."/>
            <person name="Pain A."/>
            <person name="Poulter R.T."/>
            <person name="Rajandream M.A."/>
            <person name="Renauld H."/>
            <person name="Spiering M.J."/>
            <person name="Tivey A."/>
            <person name="Gow N.A.R."/>
            <person name="Barrell B."/>
            <person name="Sullivan D.J."/>
            <person name="Berriman M."/>
        </authorList>
    </citation>
    <scope>NUCLEOTIDE SEQUENCE [LARGE SCALE GENOMIC DNA]</scope>
    <source>
        <strain evidence="4">CD36 / ATCC MYA-646 / CBS 7987 / NCPF 3949 / NRRL Y-17841</strain>
    </source>
</reference>
<dbReference type="GeneID" id="8049820"/>
<organism evidence="3 4">
    <name type="scientific">Candida dubliniensis (strain CD36 / ATCC MYA-646 / CBS 7987 / NCPF 3949 / NRRL Y-17841)</name>
    <name type="common">Yeast</name>
    <dbReference type="NCBI Taxonomy" id="573826"/>
    <lineage>
        <taxon>Eukaryota</taxon>
        <taxon>Fungi</taxon>
        <taxon>Dikarya</taxon>
        <taxon>Ascomycota</taxon>
        <taxon>Saccharomycotina</taxon>
        <taxon>Pichiomycetes</taxon>
        <taxon>Debaryomycetaceae</taxon>
        <taxon>Candida/Lodderomyces clade</taxon>
        <taxon>Candida</taxon>
    </lineage>
</organism>
<dbReference type="Proteomes" id="UP000002605">
    <property type="component" value="Chromosome R"/>
</dbReference>
<proteinExistence type="predicted"/>
<dbReference type="InterPro" id="IPR004875">
    <property type="entry name" value="DDE_SF_endonuclease_dom"/>
</dbReference>
<gene>
    <name evidence="2" type="ordered locus">Cd36_26210</name>
    <name evidence="3" type="ORF">CD36_26210</name>
</gene>
<feature type="domain" description="DDE-1" evidence="1">
    <location>
        <begin position="40"/>
        <end position="123"/>
    </location>
</feature>
<evidence type="ECO:0000313" key="4">
    <source>
        <dbReference type="Proteomes" id="UP000002605"/>
    </source>
</evidence>
<dbReference type="eggNOG" id="ENOG502SWAD">
    <property type="taxonomic scope" value="Eukaryota"/>
</dbReference>
<dbReference type="CGD" id="CAL0000161914">
    <property type="gene designation" value="Cd36_26210"/>
</dbReference>
<sequence length="124" mass="14391">MINSGLLWVRLKVQKWLYLAMKIEPTLSRSRVEIVVSLSGEVLVAAIIFKGQYSRSGWIDDEAPDYYYSGSKSGYTTYWLSWRWLEEVFIPQVKERTNNGKVLLIMNGHGSHKTNKFKKNMGKQ</sequence>
<dbReference type="HOGENOM" id="CLU_2003607_0_0_1"/>
<dbReference type="VEuPathDB" id="FungiDB:CD36_26210"/>
<evidence type="ECO:0000313" key="2">
    <source>
        <dbReference type="CGD" id="CAL0000161914"/>
    </source>
</evidence>
<dbReference type="GO" id="GO:0003676">
    <property type="term" value="F:nucleic acid binding"/>
    <property type="evidence" value="ECO:0007669"/>
    <property type="project" value="InterPro"/>
</dbReference>
<dbReference type="KEGG" id="cdu:CD36_26210"/>
<dbReference type="Pfam" id="PF03184">
    <property type="entry name" value="DDE_1"/>
    <property type="match status" value="1"/>
</dbReference>